<keyword evidence="3" id="KW-1185">Reference proteome</keyword>
<dbReference type="Proteomes" id="UP001519654">
    <property type="component" value="Unassembled WGS sequence"/>
</dbReference>
<comment type="caution">
    <text evidence="2">The sequence shown here is derived from an EMBL/GenBank/DDBJ whole genome shotgun (WGS) entry which is preliminary data.</text>
</comment>
<evidence type="ECO:0008006" key="4">
    <source>
        <dbReference type="Google" id="ProtNLM"/>
    </source>
</evidence>
<sequence length="158" mass="16812">MYEFVVERRGGEDLGDGVLDLVVGLGEAPDSSSSVSNRQPAPSGSSPSGRSSSPQCQRSSPVSPEPFRIEAISGPGPHRESNVARSMEFTVAIPGRGTVTFDDLDVYHEAGIASYSACVSKAGYKVIARSKRLKVTGKDYETGRKVTPRSVKVYIGEC</sequence>
<proteinExistence type="predicted"/>
<evidence type="ECO:0000313" key="2">
    <source>
        <dbReference type="EMBL" id="MBU2665591.1"/>
    </source>
</evidence>
<dbReference type="EMBL" id="JAHKKG010000005">
    <property type="protein sequence ID" value="MBU2665591.1"/>
    <property type="molecule type" value="Genomic_DNA"/>
</dbReference>
<name>A0ABS5YQ65_9ACTN</name>
<accession>A0ABS5YQ65</accession>
<organism evidence="2 3">
    <name type="scientific">Paractinoplanes bogorensis</name>
    <dbReference type="NCBI Taxonomy" id="1610840"/>
    <lineage>
        <taxon>Bacteria</taxon>
        <taxon>Bacillati</taxon>
        <taxon>Actinomycetota</taxon>
        <taxon>Actinomycetes</taxon>
        <taxon>Micromonosporales</taxon>
        <taxon>Micromonosporaceae</taxon>
        <taxon>Paractinoplanes</taxon>
    </lineage>
</organism>
<feature type="region of interest" description="Disordered" evidence="1">
    <location>
        <begin position="25"/>
        <end position="82"/>
    </location>
</feature>
<feature type="compositionally biased region" description="Low complexity" evidence="1">
    <location>
        <begin position="38"/>
        <end position="62"/>
    </location>
</feature>
<gene>
    <name evidence="2" type="ORF">KOI35_18945</name>
</gene>
<evidence type="ECO:0000313" key="3">
    <source>
        <dbReference type="Proteomes" id="UP001519654"/>
    </source>
</evidence>
<protein>
    <recommendedName>
        <fullName evidence="4">PASTA domain-containing protein</fullName>
    </recommendedName>
</protein>
<evidence type="ECO:0000256" key="1">
    <source>
        <dbReference type="SAM" id="MobiDB-lite"/>
    </source>
</evidence>
<reference evidence="2 3" key="1">
    <citation type="submission" date="2021-06" db="EMBL/GenBank/DDBJ databases">
        <title>Actinoplanes lichenicola sp. nov., and Actinoplanes ovalisporus sp. nov., isolated from lichen in Thailand.</title>
        <authorList>
            <person name="Saeng-In P."/>
            <person name="Kanchanasin P."/>
            <person name="Yuki M."/>
            <person name="Kudo T."/>
            <person name="Ohkuma M."/>
            <person name="Phongsopitanun W."/>
            <person name="Tanasupawat S."/>
        </authorList>
    </citation>
    <scope>NUCLEOTIDE SEQUENCE [LARGE SCALE GENOMIC DNA]</scope>
    <source>
        <strain evidence="2 3">NBRC 110975</strain>
    </source>
</reference>